<dbReference type="Pfam" id="PF00651">
    <property type="entry name" value="BTB"/>
    <property type="match status" value="1"/>
</dbReference>
<dbReference type="InterPro" id="IPR000210">
    <property type="entry name" value="BTB/POZ_dom"/>
</dbReference>
<feature type="compositionally biased region" description="Basic and acidic residues" evidence="1">
    <location>
        <begin position="434"/>
        <end position="446"/>
    </location>
</feature>
<evidence type="ECO:0000313" key="3">
    <source>
        <dbReference type="EMBL" id="CAD6191642.1"/>
    </source>
</evidence>
<feature type="region of interest" description="Disordered" evidence="1">
    <location>
        <begin position="374"/>
        <end position="400"/>
    </location>
</feature>
<comment type="caution">
    <text evidence="3">The sequence shown here is derived from an EMBL/GenBank/DDBJ whole genome shotgun (WGS) entry which is preliminary data.</text>
</comment>
<dbReference type="PROSITE" id="PS50097">
    <property type="entry name" value="BTB"/>
    <property type="match status" value="1"/>
</dbReference>
<feature type="compositionally biased region" description="Polar residues" evidence="1">
    <location>
        <begin position="559"/>
        <end position="573"/>
    </location>
</feature>
<protein>
    <recommendedName>
        <fullName evidence="2">BTB domain-containing protein</fullName>
    </recommendedName>
</protein>
<evidence type="ECO:0000259" key="2">
    <source>
        <dbReference type="PROSITE" id="PS50097"/>
    </source>
</evidence>
<organism evidence="3 4">
    <name type="scientific">Caenorhabditis auriculariae</name>
    <dbReference type="NCBI Taxonomy" id="2777116"/>
    <lineage>
        <taxon>Eukaryota</taxon>
        <taxon>Metazoa</taxon>
        <taxon>Ecdysozoa</taxon>
        <taxon>Nematoda</taxon>
        <taxon>Chromadorea</taxon>
        <taxon>Rhabditida</taxon>
        <taxon>Rhabditina</taxon>
        <taxon>Rhabditomorpha</taxon>
        <taxon>Rhabditoidea</taxon>
        <taxon>Rhabditidae</taxon>
        <taxon>Peloderinae</taxon>
        <taxon>Caenorhabditis</taxon>
    </lineage>
</organism>
<dbReference type="AlphaFoldDB" id="A0A8S1H949"/>
<evidence type="ECO:0000256" key="1">
    <source>
        <dbReference type="SAM" id="MobiDB-lite"/>
    </source>
</evidence>
<sequence length="635" mass="71659">MDKSDSLINSKAKVPLCGAPHHLERVAELFRSQRECHDFSTCDLRIELNNGFELLHSAVAGAHSFTFSKIFSRNRPPHAPYDMRRFNGRSVRKVVDWMYFGELPMSEERLRDDLAVVSHLRMPFLHRQMEQHLKKLADVGDVFFALNVASSENAVVTTDTMSHLGHALHEILPSITKHEIRRLEPNAAVGVAALMLPTEKKLALINLLIRWIGLVNPERDVIRTVVNSITIKDARFDALSAFRRTLLQFLLNQGTSKRTAVMLDEKEELSIQLVDSNHKLSEVHLKRINKTPSFDRLSPPETTSSTDSDSCPSSEESGSKEDKKKRQGSRETTDKKTSVSPSTSVSSSLKEPIDPLKLTLSDIDMLKPMAKYFDGTIKETPEEEKKKENNPSKESPLKISQSDVNHIRALPNPFLTQGPINSEAPLIPSYVKKDQLGWQKPPEKQKPSFTESEVEEIKKLPVSFSNRESPPTSEKSEEKAISPIIRKNERDESSTVPIKPHFTRSEIVEIKKLPVDFKEPKSPSSAQGRSTSSMLAEKTSTVPIKPRFTRSEVDEINKTPVSFTGTITSQSPHQESDPKPISPMSPTQRSKGSHMIEVSKSELDMIQNMRKQKLARSIDKKSWDYDSEGSTRLYR</sequence>
<dbReference type="PANTHER" id="PTHR22670">
    <property type="entry name" value="BTB DOMAIN-CONTAINING PROTEIN-RELATED-RELATED"/>
    <property type="match status" value="1"/>
</dbReference>
<dbReference type="OrthoDB" id="6482909at2759"/>
<dbReference type="InterPro" id="IPR011333">
    <property type="entry name" value="SKP1/BTB/POZ_sf"/>
</dbReference>
<dbReference type="Proteomes" id="UP000835052">
    <property type="component" value="Unassembled WGS sequence"/>
</dbReference>
<dbReference type="SUPFAM" id="SSF54695">
    <property type="entry name" value="POZ domain"/>
    <property type="match status" value="1"/>
</dbReference>
<feature type="region of interest" description="Disordered" evidence="1">
    <location>
        <begin position="434"/>
        <end position="635"/>
    </location>
</feature>
<keyword evidence="4" id="KW-1185">Reference proteome</keyword>
<feature type="compositionally biased region" description="Polar residues" evidence="1">
    <location>
        <begin position="522"/>
        <end position="542"/>
    </location>
</feature>
<name>A0A8S1H949_9PELO</name>
<dbReference type="Gene3D" id="3.30.710.10">
    <property type="entry name" value="Potassium Channel Kv1.1, Chain A"/>
    <property type="match status" value="1"/>
</dbReference>
<feature type="compositionally biased region" description="Low complexity" evidence="1">
    <location>
        <begin position="338"/>
        <end position="348"/>
    </location>
</feature>
<dbReference type="PANTHER" id="PTHR22670:SF8">
    <property type="entry name" value="BTB DOMAIN-CONTAINING PROTEIN-RELATED"/>
    <property type="match status" value="1"/>
</dbReference>
<feature type="compositionally biased region" description="Basic and acidic residues" evidence="1">
    <location>
        <begin position="503"/>
        <end position="521"/>
    </location>
</feature>
<accession>A0A8S1H949</accession>
<dbReference type="EMBL" id="CAJGYM010000022">
    <property type="protein sequence ID" value="CAD6191642.1"/>
    <property type="molecule type" value="Genomic_DNA"/>
</dbReference>
<feature type="compositionally biased region" description="Basic and acidic residues" evidence="1">
    <location>
        <begin position="474"/>
        <end position="493"/>
    </location>
</feature>
<feature type="compositionally biased region" description="Basic and acidic residues" evidence="1">
    <location>
        <begin position="376"/>
        <end position="391"/>
    </location>
</feature>
<feature type="compositionally biased region" description="Basic and acidic residues" evidence="1">
    <location>
        <begin position="317"/>
        <end position="337"/>
    </location>
</feature>
<feature type="region of interest" description="Disordered" evidence="1">
    <location>
        <begin position="291"/>
        <end position="351"/>
    </location>
</feature>
<feature type="domain" description="BTB" evidence="2">
    <location>
        <begin position="42"/>
        <end position="107"/>
    </location>
</feature>
<evidence type="ECO:0000313" key="4">
    <source>
        <dbReference type="Proteomes" id="UP000835052"/>
    </source>
</evidence>
<proteinExistence type="predicted"/>
<reference evidence="3" key="1">
    <citation type="submission" date="2020-10" db="EMBL/GenBank/DDBJ databases">
        <authorList>
            <person name="Kikuchi T."/>
        </authorList>
    </citation>
    <scope>NUCLEOTIDE SEQUENCE</scope>
    <source>
        <strain evidence="3">NKZ352</strain>
    </source>
</reference>
<gene>
    <name evidence="3" type="ORF">CAUJ_LOCUS7561</name>
</gene>
<feature type="compositionally biased region" description="Low complexity" evidence="1">
    <location>
        <begin position="299"/>
        <end position="316"/>
    </location>
</feature>